<accession>A0A0G4GP79</accession>
<dbReference type="AlphaFoldDB" id="A0A0G4GP79"/>
<evidence type="ECO:0000313" key="1">
    <source>
        <dbReference type="EMBL" id="CEM32082.1"/>
    </source>
</evidence>
<dbReference type="EMBL" id="CDMZ01001406">
    <property type="protein sequence ID" value="CEM32082.1"/>
    <property type="molecule type" value="Genomic_DNA"/>
</dbReference>
<dbReference type="PhylomeDB" id="A0A0G4GP79"/>
<sequence>MSGFFCACCEGRGSRDQNQIVMPRAEIDEKTQNVNCLTSPDALHESQNYAPVTSEPVELERDAMPSPTKAMTAEAKEMEKERLQQMVKDFAKTAVRGQPCEWLNCESGERRQAIYSIDKTLKLFSMTPVIDSEPSRSLRRSLEMSQISSVQRETTGLSREVIDSLGPDEGERLIVLKYRNLDEQAQVAFLLPAKDEREKFLTCMKVLRWALEAKKY</sequence>
<name>A0A0G4GP79_9ALVE</name>
<protein>
    <submittedName>
        <fullName evidence="1">Uncharacterized protein</fullName>
    </submittedName>
</protein>
<reference evidence="1" key="1">
    <citation type="submission" date="2014-11" db="EMBL/GenBank/DDBJ databases">
        <authorList>
            <person name="Otto D Thomas"/>
            <person name="Naeem Raeece"/>
        </authorList>
    </citation>
    <scope>NUCLEOTIDE SEQUENCE</scope>
</reference>
<proteinExistence type="predicted"/>
<gene>
    <name evidence="1" type="ORF">Cvel_22762</name>
</gene>
<organism evidence="1">
    <name type="scientific">Chromera velia CCMP2878</name>
    <dbReference type="NCBI Taxonomy" id="1169474"/>
    <lineage>
        <taxon>Eukaryota</taxon>
        <taxon>Sar</taxon>
        <taxon>Alveolata</taxon>
        <taxon>Colpodellida</taxon>
        <taxon>Chromeraceae</taxon>
        <taxon>Chromera</taxon>
    </lineage>
</organism>
<dbReference type="VEuPathDB" id="CryptoDB:Cvel_22762"/>